<comment type="caution">
    <text evidence="2">The sequence shown here is derived from an EMBL/GenBank/DDBJ whole genome shotgun (WGS) entry which is preliminary data.</text>
</comment>
<feature type="compositionally biased region" description="Basic and acidic residues" evidence="1">
    <location>
        <begin position="153"/>
        <end position="165"/>
    </location>
</feature>
<evidence type="ECO:0000313" key="4">
    <source>
        <dbReference type="Proteomes" id="UP000641853"/>
    </source>
</evidence>
<organism evidence="2 5">
    <name type="scientific">Aspergillus felis</name>
    <dbReference type="NCBI Taxonomy" id="1287682"/>
    <lineage>
        <taxon>Eukaryota</taxon>
        <taxon>Fungi</taxon>
        <taxon>Dikarya</taxon>
        <taxon>Ascomycota</taxon>
        <taxon>Pezizomycotina</taxon>
        <taxon>Eurotiomycetes</taxon>
        <taxon>Eurotiomycetidae</taxon>
        <taxon>Eurotiales</taxon>
        <taxon>Aspergillaceae</taxon>
        <taxon>Aspergillus</taxon>
        <taxon>Aspergillus subgen. Fumigati</taxon>
    </lineage>
</organism>
<sequence>MTAPTSEVDTVNFTEMPADIQATLKGYLTLGEVAAWSSFRRRSSTMTSKALEGGPGQDGRASIPPHCPLLGEQRLRLFARDWQRHVLKWEPPKGLKWLEKVLKRLWTGRWQSSNGRDAPAVGRSPESQRRRCRKSSRTWRHRGPRRAWSSRPDNFDPRIPADEPA</sequence>
<feature type="region of interest" description="Disordered" evidence="1">
    <location>
        <begin position="113"/>
        <end position="165"/>
    </location>
</feature>
<evidence type="ECO:0000313" key="5">
    <source>
        <dbReference type="Proteomes" id="UP000654922"/>
    </source>
</evidence>
<dbReference type="EMBL" id="JACBAG010001853">
    <property type="protein sequence ID" value="KAF7179811.1"/>
    <property type="molecule type" value="Genomic_DNA"/>
</dbReference>
<dbReference type="Proteomes" id="UP000654922">
    <property type="component" value="Unassembled WGS sequence"/>
</dbReference>
<reference evidence="2" key="1">
    <citation type="submission" date="2020-06" db="EMBL/GenBank/DDBJ databases">
        <title>Draft genome sequences of strains closely related to Aspergillus parafelis and Aspergillus hiratsukae.</title>
        <authorList>
            <person name="Dos Santos R.A.C."/>
            <person name="Rivero-Menendez O."/>
            <person name="Steenwyk J.L."/>
            <person name="Mead M.E."/>
            <person name="Goldman G.H."/>
            <person name="Alastruey-Izquierdo A."/>
            <person name="Rokas A."/>
        </authorList>
    </citation>
    <scope>NUCLEOTIDE SEQUENCE</scope>
    <source>
        <strain evidence="2">CNM-CM5623</strain>
        <strain evidence="3">CNM-CM7691</strain>
    </source>
</reference>
<protein>
    <submittedName>
        <fullName evidence="2">Uncharacterized protein</fullName>
    </submittedName>
</protein>
<keyword evidence="4" id="KW-1185">Reference proteome</keyword>
<dbReference type="EMBL" id="JACBAE010001369">
    <property type="protein sequence ID" value="KAF7160684.1"/>
    <property type="molecule type" value="Genomic_DNA"/>
</dbReference>
<name>A0A8H6PV15_9EURO</name>
<evidence type="ECO:0000256" key="1">
    <source>
        <dbReference type="SAM" id="MobiDB-lite"/>
    </source>
</evidence>
<gene>
    <name evidence="2" type="ORF">CNMCM5623_006309</name>
    <name evidence="3" type="ORF">CNMCM7691_008862</name>
</gene>
<feature type="compositionally biased region" description="Basic residues" evidence="1">
    <location>
        <begin position="130"/>
        <end position="145"/>
    </location>
</feature>
<proteinExistence type="predicted"/>
<dbReference type="Proteomes" id="UP000641853">
    <property type="component" value="Unassembled WGS sequence"/>
</dbReference>
<evidence type="ECO:0000313" key="3">
    <source>
        <dbReference type="EMBL" id="KAF7179811.1"/>
    </source>
</evidence>
<dbReference type="AlphaFoldDB" id="A0A8H6PV15"/>
<evidence type="ECO:0000313" key="2">
    <source>
        <dbReference type="EMBL" id="KAF7160684.1"/>
    </source>
</evidence>
<accession>A0A8H6PV15</accession>